<dbReference type="InterPro" id="IPR050586">
    <property type="entry name" value="CPA3_Na-H_Antiporter_D"/>
</dbReference>
<evidence type="ECO:0000313" key="11">
    <source>
        <dbReference type="Proteomes" id="UP000633136"/>
    </source>
</evidence>
<dbReference type="GO" id="GO:0005886">
    <property type="term" value="C:plasma membrane"/>
    <property type="evidence" value="ECO:0007669"/>
    <property type="project" value="UniProtKB-SubCell"/>
</dbReference>
<evidence type="ECO:0000256" key="8">
    <source>
        <dbReference type="SAM" id="Phobius"/>
    </source>
</evidence>
<dbReference type="InterPro" id="IPR001750">
    <property type="entry name" value="ND/Mrp_TM"/>
</dbReference>
<dbReference type="PANTHER" id="PTHR42703">
    <property type="entry name" value="NADH DEHYDROGENASE"/>
    <property type="match status" value="1"/>
</dbReference>
<feature type="transmembrane region" description="Helical" evidence="8">
    <location>
        <begin position="122"/>
        <end position="140"/>
    </location>
</feature>
<comment type="subcellular location">
    <subcellularLocation>
        <location evidence="1">Cell membrane</location>
        <topology evidence="1">Multi-pass membrane protein</topology>
    </subcellularLocation>
    <subcellularLocation>
        <location evidence="7">Membrane</location>
        <topology evidence="7">Multi-pass membrane protein</topology>
    </subcellularLocation>
</comment>
<proteinExistence type="inferred from homology"/>
<keyword evidence="4 7" id="KW-0812">Transmembrane</keyword>
<evidence type="ECO:0000256" key="3">
    <source>
        <dbReference type="ARBA" id="ARBA00022475"/>
    </source>
</evidence>
<evidence type="ECO:0000256" key="5">
    <source>
        <dbReference type="ARBA" id="ARBA00022989"/>
    </source>
</evidence>
<feature type="transmembrane region" description="Helical" evidence="8">
    <location>
        <begin position="216"/>
        <end position="238"/>
    </location>
</feature>
<accession>A0A917EMW2</accession>
<dbReference type="AlphaFoldDB" id="A0A917EMW2"/>
<evidence type="ECO:0000256" key="6">
    <source>
        <dbReference type="ARBA" id="ARBA00023136"/>
    </source>
</evidence>
<feature type="transmembrane region" description="Helical" evidence="8">
    <location>
        <begin position="321"/>
        <end position="341"/>
    </location>
</feature>
<feature type="transmembrane region" description="Helical" evidence="8">
    <location>
        <begin position="6"/>
        <end position="28"/>
    </location>
</feature>
<organism evidence="10 11">
    <name type="scientific">Nesterenkonia cremea</name>
    <dbReference type="NCBI Taxonomy" id="1882340"/>
    <lineage>
        <taxon>Bacteria</taxon>
        <taxon>Bacillati</taxon>
        <taxon>Actinomycetota</taxon>
        <taxon>Actinomycetes</taxon>
        <taxon>Micrococcales</taxon>
        <taxon>Micrococcaceae</taxon>
        <taxon>Nesterenkonia</taxon>
    </lineage>
</organism>
<dbReference type="EMBL" id="BMIS01000003">
    <property type="protein sequence ID" value="GGE64387.1"/>
    <property type="molecule type" value="Genomic_DNA"/>
</dbReference>
<evidence type="ECO:0000313" key="10">
    <source>
        <dbReference type="EMBL" id="GGE64387.1"/>
    </source>
</evidence>
<evidence type="ECO:0000256" key="4">
    <source>
        <dbReference type="ARBA" id="ARBA00022692"/>
    </source>
</evidence>
<dbReference type="GO" id="GO:0008137">
    <property type="term" value="F:NADH dehydrogenase (ubiquinone) activity"/>
    <property type="evidence" value="ECO:0007669"/>
    <property type="project" value="InterPro"/>
</dbReference>
<comment type="caution">
    <text evidence="10">The sequence shown here is derived from an EMBL/GenBank/DDBJ whole genome shotgun (WGS) entry which is preliminary data.</text>
</comment>
<gene>
    <name evidence="10" type="ORF">GCM10011401_09380</name>
</gene>
<comment type="similarity">
    <text evidence="2">Belongs to the CPA3 antiporters (TC 2.A.63) subunit D family.</text>
</comment>
<feature type="transmembrane region" description="Helical" evidence="8">
    <location>
        <begin position="84"/>
        <end position="110"/>
    </location>
</feature>
<evidence type="ECO:0000256" key="7">
    <source>
        <dbReference type="RuleBase" id="RU000320"/>
    </source>
</evidence>
<feature type="transmembrane region" description="Helical" evidence="8">
    <location>
        <begin position="280"/>
        <end position="301"/>
    </location>
</feature>
<feature type="domain" description="NADH:quinone oxidoreductase/Mrp antiporter transmembrane" evidence="9">
    <location>
        <begin position="142"/>
        <end position="428"/>
    </location>
</feature>
<dbReference type="InterPro" id="IPR003918">
    <property type="entry name" value="NADH_UbQ_OxRdtase"/>
</dbReference>
<dbReference type="NCBIfam" id="NF006238">
    <property type="entry name" value="PRK08375.1-4"/>
    <property type="match status" value="1"/>
</dbReference>
<feature type="transmembrane region" description="Helical" evidence="8">
    <location>
        <begin position="146"/>
        <end position="163"/>
    </location>
</feature>
<dbReference type="Pfam" id="PF00361">
    <property type="entry name" value="Proton_antipo_M"/>
    <property type="match status" value="1"/>
</dbReference>
<feature type="transmembrane region" description="Helical" evidence="8">
    <location>
        <begin position="175"/>
        <end position="196"/>
    </location>
</feature>
<feature type="transmembrane region" description="Helical" evidence="8">
    <location>
        <begin position="250"/>
        <end position="268"/>
    </location>
</feature>
<dbReference type="RefSeq" id="WP_229658799.1">
    <property type="nucleotide sequence ID" value="NZ_BMIS01000003.1"/>
</dbReference>
<sequence>MNLAEILPPLLPLLVGMPLLLGAAGAAVRKNKLARHIISMGTLSAIFVFSILLVIATRDGTVLAHRVGGWTPVDVGSEGETFEIAIPFVVDALSALVLMIISILGIASVMFAMATHEARARFFHPFVLVLMAGVAGALMTGDIFNLFVFIEVMLLPSYGLIAMMGAKLGAHGARIYVSVNLMASTLLLVGIALVYATAGTVNLAELHGAALEDPAVAIAGGVVLTAISIKAAVVPVHGWLTRTYPMTSPAVTALFSGIHTKVAIYAIYRIYSLLFDGDERFLWVALLVTSATMLIGVLGAIGEKTTRSILVFHMISQIGYILIGVGLFTTLGLTAAIFYLLHHMIVKASLFLSTGAIEETYGTGEIEKLGGMLKREPLIAITFMAAALSLAGLPPFSGFVAKFSIIQATLEETHYWVAAVAVIVSVFTLLSMLKIWTGVFMGEEPKDLQERALTYQERMHGKRYLRVEAQAETPTLTVGPPTSTTMAVLSGEQAVKVPAKLIIPGALLAAVTIFFGLGAEVLMSLSATAAEGLLNPEFYVEAVSGA</sequence>
<keyword evidence="6 8" id="KW-0472">Membrane</keyword>
<dbReference type="Proteomes" id="UP000633136">
    <property type="component" value="Unassembled WGS sequence"/>
</dbReference>
<feature type="transmembrane region" description="Helical" evidence="8">
    <location>
        <begin position="378"/>
        <end position="401"/>
    </location>
</feature>
<dbReference type="GO" id="GO:0042773">
    <property type="term" value="P:ATP synthesis coupled electron transport"/>
    <property type="evidence" value="ECO:0007669"/>
    <property type="project" value="InterPro"/>
</dbReference>
<feature type="transmembrane region" description="Helical" evidence="8">
    <location>
        <begin position="501"/>
        <end position="523"/>
    </location>
</feature>
<reference evidence="10" key="2">
    <citation type="submission" date="2020-09" db="EMBL/GenBank/DDBJ databases">
        <authorList>
            <person name="Sun Q."/>
            <person name="Zhou Y."/>
        </authorList>
    </citation>
    <scope>NUCLEOTIDE SEQUENCE</scope>
    <source>
        <strain evidence="10">CGMCC 1.15388</strain>
    </source>
</reference>
<feature type="transmembrane region" description="Helical" evidence="8">
    <location>
        <begin position="37"/>
        <end position="56"/>
    </location>
</feature>
<feature type="transmembrane region" description="Helical" evidence="8">
    <location>
        <begin position="413"/>
        <end position="436"/>
    </location>
</feature>
<reference evidence="10" key="1">
    <citation type="journal article" date="2014" name="Int. J. Syst. Evol. Microbiol.">
        <title>Complete genome sequence of Corynebacterium casei LMG S-19264T (=DSM 44701T), isolated from a smear-ripened cheese.</title>
        <authorList>
            <consortium name="US DOE Joint Genome Institute (JGI-PGF)"/>
            <person name="Walter F."/>
            <person name="Albersmeier A."/>
            <person name="Kalinowski J."/>
            <person name="Ruckert C."/>
        </authorList>
    </citation>
    <scope>NUCLEOTIDE SEQUENCE</scope>
    <source>
        <strain evidence="10">CGMCC 1.15388</strain>
    </source>
</reference>
<evidence type="ECO:0000256" key="2">
    <source>
        <dbReference type="ARBA" id="ARBA00005346"/>
    </source>
</evidence>
<evidence type="ECO:0000259" key="9">
    <source>
        <dbReference type="Pfam" id="PF00361"/>
    </source>
</evidence>
<keyword evidence="5 8" id="KW-1133">Transmembrane helix</keyword>
<evidence type="ECO:0000256" key="1">
    <source>
        <dbReference type="ARBA" id="ARBA00004651"/>
    </source>
</evidence>
<keyword evidence="11" id="KW-1185">Reference proteome</keyword>
<dbReference type="PRINTS" id="PR01437">
    <property type="entry name" value="NUOXDRDTASE4"/>
</dbReference>
<dbReference type="PANTHER" id="PTHR42703:SF1">
    <property type="entry name" value="NA(+)_H(+) ANTIPORTER SUBUNIT D1"/>
    <property type="match status" value="1"/>
</dbReference>
<name>A0A917EMW2_9MICC</name>
<keyword evidence="3" id="KW-1003">Cell membrane</keyword>
<protein>
    <submittedName>
        <fullName evidence="10">Cation:proton antiporter</fullName>
    </submittedName>
</protein>